<evidence type="ECO:0000313" key="3">
    <source>
        <dbReference type="Proteomes" id="UP000887116"/>
    </source>
</evidence>
<accession>A0A8X6KQQ3</accession>
<dbReference type="Proteomes" id="UP000887116">
    <property type="component" value="Unassembled WGS sequence"/>
</dbReference>
<dbReference type="OrthoDB" id="6771323at2759"/>
<proteinExistence type="predicted"/>
<comment type="caution">
    <text evidence="2">The sequence shown here is derived from an EMBL/GenBank/DDBJ whole genome shotgun (WGS) entry which is preliminary data.</text>
</comment>
<feature type="domain" description="PiggyBac transposable element-derived protein" evidence="1">
    <location>
        <begin position="7"/>
        <end position="194"/>
    </location>
</feature>
<name>A0A8X6KQQ3_TRICU</name>
<keyword evidence="3" id="KW-1185">Reference proteome</keyword>
<gene>
    <name evidence="2" type="primary">PGBD3_15</name>
    <name evidence="2" type="ORF">TNCT_562621</name>
</gene>
<dbReference type="Pfam" id="PF13843">
    <property type="entry name" value="DDE_Tnp_1_7"/>
    <property type="match status" value="1"/>
</dbReference>
<protein>
    <submittedName>
        <fullName evidence="2">PiggyBac transposable element-derived protein 3</fullName>
    </submittedName>
</protein>
<evidence type="ECO:0000313" key="2">
    <source>
        <dbReference type="EMBL" id="GFQ79083.1"/>
    </source>
</evidence>
<dbReference type="EMBL" id="BMAO01002206">
    <property type="protein sequence ID" value="GFQ79083.1"/>
    <property type="molecule type" value="Genomic_DNA"/>
</dbReference>
<evidence type="ECO:0000259" key="1">
    <source>
        <dbReference type="Pfam" id="PF13843"/>
    </source>
</evidence>
<dbReference type="AlphaFoldDB" id="A0A8X6KQQ3"/>
<sequence>MGFFRFFLIYTGADTVPVEDKQLYGLGGAVSKDLVGTIPTEKLTHLFTNRYFAGLAILDYLVSRNVYLTGTVMTNRTNGVAESFPKDTCMERGSSVSRRREDRKACLVKWKDKISVLFLSSAFGIKPDGSCKRWPKSRSRCQTTCHCVRSYNTYIGRVDMMDRLISYYRISTRTKKWTMRVFAHFLNMATCNAWIMYIRHCKQYKVPLRNRLHLINFKLVIAESLIKAEVSEEAVQERPQRKKNQQIVPLPVNDVRYDGIGHFPEHVKRENQMKCRFPGGPGKSRVRCIKCDLYLCLQNRNCFFEFHNK</sequence>
<reference evidence="2" key="1">
    <citation type="submission" date="2020-07" db="EMBL/GenBank/DDBJ databases">
        <title>Multicomponent nature underlies the extraordinary mechanical properties of spider dragline silk.</title>
        <authorList>
            <person name="Kono N."/>
            <person name="Nakamura H."/>
            <person name="Mori M."/>
            <person name="Yoshida Y."/>
            <person name="Ohtoshi R."/>
            <person name="Malay A.D."/>
            <person name="Moran D.A.P."/>
            <person name="Tomita M."/>
            <person name="Numata K."/>
            <person name="Arakawa K."/>
        </authorList>
    </citation>
    <scope>NUCLEOTIDE SEQUENCE</scope>
</reference>
<organism evidence="2 3">
    <name type="scientific">Trichonephila clavata</name>
    <name type="common">Joro spider</name>
    <name type="synonym">Nephila clavata</name>
    <dbReference type="NCBI Taxonomy" id="2740835"/>
    <lineage>
        <taxon>Eukaryota</taxon>
        <taxon>Metazoa</taxon>
        <taxon>Ecdysozoa</taxon>
        <taxon>Arthropoda</taxon>
        <taxon>Chelicerata</taxon>
        <taxon>Arachnida</taxon>
        <taxon>Araneae</taxon>
        <taxon>Araneomorphae</taxon>
        <taxon>Entelegynae</taxon>
        <taxon>Araneoidea</taxon>
        <taxon>Nephilidae</taxon>
        <taxon>Trichonephila</taxon>
    </lineage>
</organism>
<dbReference type="InterPro" id="IPR029526">
    <property type="entry name" value="PGBD"/>
</dbReference>
<dbReference type="PANTHER" id="PTHR47272:SF2">
    <property type="entry name" value="PIGGYBAC TRANSPOSABLE ELEMENT-DERIVED PROTEIN 3-LIKE"/>
    <property type="match status" value="1"/>
</dbReference>
<dbReference type="PANTHER" id="PTHR47272">
    <property type="entry name" value="DDE_TNP_1_7 DOMAIN-CONTAINING PROTEIN"/>
    <property type="match status" value="1"/>
</dbReference>